<comment type="catalytic activity">
    <reaction evidence="12">
        <text>(6R)-5,10-methenyltetrahydrofolate + H2O = (6R)-10-formyltetrahydrofolate + H(+)</text>
        <dbReference type="Rhea" id="RHEA:23700"/>
        <dbReference type="ChEBI" id="CHEBI:15377"/>
        <dbReference type="ChEBI" id="CHEBI:15378"/>
        <dbReference type="ChEBI" id="CHEBI:57455"/>
        <dbReference type="ChEBI" id="CHEBI:195366"/>
        <dbReference type="EC" id="3.5.4.9"/>
    </reaction>
</comment>
<dbReference type="Pfam" id="PF00763">
    <property type="entry name" value="THF_DHG_CYH"/>
    <property type="match status" value="1"/>
</dbReference>
<dbReference type="NCBIfam" id="NF008058">
    <property type="entry name" value="PRK10792.1"/>
    <property type="match status" value="1"/>
</dbReference>
<comment type="catalytic activity">
    <reaction evidence="12">
        <text>(6R)-5,10-methylene-5,6,7,8-tetrahydrofolate + NADP(+) = (6R)-5,10-methenyltetrahydrofolate + NADPH</text>
        <dbReference type="Rhea" id="RHEA:22812"/>
        <dbReference type="ChEBI" id="CHEBI:15636"/>
        <dbReference type="ChEBI" id="CHEBI:57455"/>
        <dbReference type="ChEBI" id="CHEBI:57783"/>
        <dbReference type="ChEBI" id="CHEBI:58349"/>
        <dbReference type="EC" id="1.5.1.5"/>
    </reaction>
</comment>
<keyword evidence="4 12" id="KW-0028">Amino-acid biosynthesis</keyword>
<evidence type="ECO:0000256" key="3">
    <source>
        <dbReference type="ARBA" id="ARBA00022563"/>
    </source>
</evidence>
<evidence type="ECO:0000259" key="13">
    <source>
        <dbReference type="Pfam" id="PF00763"/>
    </source>
</evidence>
<evidence type="ECO:0000259" key="14">
    <source>
        <dbReference type="Pfam" id="PF02882"/>
    </source>
</evidence>
<evidence type="ECO:0000256" key="11">
    <source>
        <dbReference type="ARBA" id="ARBA00023268"/>
    </source>
</evidence>
<comment type="function">
    <text evidence="12">Catalyzes the oxidation of 5,10-methylenetetrahydrofolate to 5,10-methenyltetrahydrofolate and then the hydrolysis of 5,10-methenyltetrahydrofolate to 10-formyltetrahydrofolate.</text>
</comment>
<evidence type="ECO:0000256" key="10">
    <source>
        <dbReference type="ARBA" id="ARBA00023167"/>
    </source>
</evidence>
<dbReference type="InterPro" id="IPR036291">
    <property type="entry name" value="NAD(P)-bd_dom_sf"/>
</dbReference>
<dbReference type="HAMAP" id="MF_01576">
    <property type="entry name" value="THF_DHG_CYH"/>
    <property type="match status" value="1"/>
</dbReference>
<dbReference type="GO" id="GO:0009086">
    <property type="term" value="P:methionine biosynthetic process"/>
    <property type="evidence" value="ECO:0007669"/>
    <property type="project" value="UniProtKB-KW"/>
</dbReference>
<evidence type="ECO:0000256" key="1">
    <source>
        <dbReference type="ARBA" id="ARBA00004777"/>
    </source>
</evidence>
<evidence type="ECO:0000256" key="4">
    <source>
        <dbReference type="ARBA" id="ARBA00022605"/>
    </source>
</evidence>
<organism evidence="15 16">
    <name type="scientific">Polycladospora coralii</name>
    <dbReference type="NCBI Taxonomy" id="2771432"/>
    <lineage>
        <taxon>Bacteria</taxon>
        <taxon>Bacillati</taxon>
        <taxon>Bacillota</taxon>
        <taxon>Bacilli</taxon>
        <taxon>Bacillales</taxon>
        <taxon>Thermoactinomycetaceae</taxon>
        <taxon>Polycladospora</taxon>
    </lineage>
</organism>
<dbReference type="SUPFAM" id="SSF51735">
    <property type="entry name" value="NAD(P)-binding Rossmann-fold domains"/>
    <property type="match status" value="1"/>
</dbReference>
<keyword evidence="9 12" id="KW-0368">Histidine biosynthesis</keyword>
<keyword evidence="5 12" id="KW-0658">Purine biosynthesis</keyword>
<evidence type="ECO:0000256" key="8">
    <source>
        <dbReference type="ARBA" id="ARBA00023002"/>
    </source>
</evidence>
<dbReference type="EC" id="1.5.1.5" evidence="12"/>
<feature type="binding site" evidence="12">
    <location>
        <begin position="165"/>
        <end position="167"/>
    </location>
    <ligand>
        <name>NADP(+)</name>
        <dbReference type="ChEBI" id="CHEBI:58349"/>
    </ligand>
</feature>
<keyword evidence="8 12" id="KW-0560">Oxidoreductase</keyword>
<dbReference type="PRINTS" id="PR00085">
    <property type="entry name" value="THFDHDRGNASE"/>
</dbReference>
<dbReference type="InterPro" id="IPR020630">
    <property type="entry name" value="THF_DH/CycHdrlase_cat_dom"/>
</dbReference>
<feature type="binding site" evidence="12">
    <location>
        <position position="231"/>
    </location>
    <ligand>
        <name>NADP(+)</name>
        <dbReference type="ChEBI" id="CHEBI:58349"/>
    </ligand>
</feature>
<dbReference type="GO" id="GO:0004488">
    <property type="term" value="F:methylenetetrahydrofolate dehydrogenase (NADP+) activity"/>
    <property type="evidence" value="ECO:0007669"/>
    <property type="project" value="UniProtKB-UniRule"/>
</dbReference>
<proteinExistence type="inferred from homology"/>
<dbReference type="CDD" id="cd01080">
    <property type="entry name" value="NAD_bind_m-THF_DH_Cyclohyd"/>
    <property type="match status" value="1"/>
</dbReference>
<keyword evidence="10 12" id="KW-0486">Methionine biosynthesis</keyword>
<comment type="caution">
    <text evidence="15">The sequence shown here is derived from an EMBL/GenBank/DDBJ whole genome shotgun (WGS) entry which is preliminary data.</text>
</comment>
<dbReference type="Gene3D" id="3.40.50.720">
    <property type="entry name" value="NAD(P)-binding Rossmann-like Domain"/>
    <property type="match status" value="1"/>
</dbReference>
<dbReference type="GO" id="GO:0000105">
    <property type="term" value="P:L-histidine biosynthetic process"/>
    <property type="evidence" value="ECO:0007669"/>
    <property type="project" value="UniProtKB-KW"/>
</dbReference>
<keyword evidence="3 12" id="KW-0554">One-carbon metabolism</keyword>
<dbReference type="GO" id="GO:0005829">
    <property type="term" value="C:cytosol"/>
    <property type="evidence" value="ECO:0007669"/>
    <property type="project" value="TreeGrafter"/>
</dbReference>
<reference evidence="15" key="1">
    <citation type="submission" date="2020-09" db="EMBL/GenBank/DDBJ databases">
        <title>A novel bacterium of genus Hazenella, isolated from South China Sea.</title>
        <authorList>
            <person name="Huang H."/>
            <person name="Mo K."/>
            <person name="Hu Y."/>
        </authorList>
    </citation>
    <scope>NUCLEOTIDE SEQUENCE</scope>
    <source>
        <strain evidence="15">IB182357</strain>
    </source>
</reference>
<dbReference type="GO" id="GO:0006164">
    <property type="term" value="P:purine nucleotide biosynthetic process"/>
    <property type="evidence" value="ECO:0007669"/>
    <property type="project" value="UniProtKB-KW"/>
</dbReference>
<dbReference type="FunFam" id="3.40.50.720:FF:000094">
    <property type="entry name" value="Bifunctional protein FolD"/>
    <property type="match status" value="1"/>
</dbReference>
<dbReference type="GO" id="GO:0004477">
    <property type="term" value="F:methenyltetrahydrofolate cyclohydrolase activity"/>
    <property type="evidence" value="ECO:0007669"/>
    <property type="project" value="UniProtKB-UniRule"/>
</dbReference>
<evidence type="ECO:0000256" key="12">
    <source>
        <dbReference type="HAMAP-Rule" id="MF_01576"/>
    </source>
</evidence>
<dbReference type="InterPro" id="IPR046346">
    <property type="entry name" value="Aminoacid_DH-like_N_sf"/>
</dbReference>
<evidence type="ECO:0000256" key="6">
    <source>
        <dbReference type="ARBA" id="ARBA00022801"/>
    </source>
</evidence>
<name>A0A926ND82_9BACL</name>
<comment type="subunit">
    <text evidence="2 12">Homodimer.</text>
</comment>
<comment type="caution">
    <text evidence="12">Lacks conserved residue(s) required for the propagation of feature annotation.</text>
</comment>
<keyword evidence="16" id="KW-1185">Reference proteome</keyword>
<comment type="pathway">
    <text evidence="1 12">One-carbon metabolism; tetrahydrofolate interconversion.</text>
</comment>
<keyword evidence="11 12" id="KW-0511">Multifunctional enzyme</keyword>
<feature type="domain" description="Tetrahydrofolate dehydrogenase/cyclohydrolase catalytic" evidence="13">
    <location>
        <begin position="6"/>
        <end position="120"/>
    </location>
</feature>
<dbReference type="AlphaFoldDB" id="A0A926ND82"/>
<comment type="similarity">
    <text evidence="12">Belongs to the tetrahydrofolate dehydrogenase/cyclohydrolase family.</text>
</comment>
<dbReference type="EC" id="3.5.4.9" evidence="12"/>
<accession>A0A926ND82</accession>
<evidence type="ECO:0000256" key="9">
    <source>
        <dbReference type="ARBA" id="ARBA00023102"/>
    </source>
</evidence>
<gene>
    <name evidence="12 15" type="primary">folD</name>
    <name evidence="15" type="ORF">IC620_12915</name>
</gene>
<feature type="domain" description="Tetrahydrofolate dehydrogenase/cyclohydrolase NAD(P)-binding" evidence="14">
    <location>
        <begin position="139"/>
        <end position="280"/>
    </location>
</feature>
<dbReference type="FunFam" id="3.40.50.10860:FF:000005">
    <property type="entry name" value="C-1-tetrahydrofolate synthase, cytoplasmic, putative"/>
    <property type="match status" value="1"/>
</dbReference>
<dbReference type="RefSeq" id="WP_191139826.1">
    <property type="nucleotide sequence ID" value="NZ_JACXAG020000004.1"/>
</dbReference>
<evidence type="ECO:0000256" key="7">
    <source>
        <dbReference type="ARBA" id="ARBA00022857"/>
    </source>
</evidence>
<keyword evidence="6 12" id="KW-0378">Hydrolase</keyword>
<sequence length="281" mass="30308">MSYQLIDGKGIAAKIRLELKEEVDYLIQQGITPGLVVILVGNHPASESYVKGKIKASAEVGIDSQLIRLPAEITETELLARIVALNEDPSVDGILVQLPLPDHIDADRVIQTIDPKKDVDGFTPINMGNLVIGQEAFIPCTPAGIMELFKRYEIDVAGKHAVVIGRSNIVGKPISLLLQQANATVTMCHSRTRDLLKFTQQADIIIAAVGREHMLTSDYIKPGAVVIDVGINRNAEGKLVGDVKFDEVAPLTKAITPVPKGVGPMTIAMLMANTVLAAKRR</sequence>
<evidence type="ECO:0000256" key="2">
    <source>
        <dbReference type="ARBA" id="ARBA00011738"/>
    </source>
</evidence>
<protein>
    <recommendedName>
        <fullName evidence="12">Bifunctional protein FolD</fullName>
    </recommendedName>
    <domain>
        <recommendedName>
            <fullName evidence="12">Methylenetetrahydrofolate dehydrogenase</fullName>
            <ecNumber evidence="12">1.5.1.5</ecNumber>
        </recommendedName>
    </domain>
    <domain>
        <recommendedName>
            <fullName evidence="12">Methenyltetrahydrofolate cyclohydrolase</fullName>
            <ecNumber evidence="12">3.5.4.9</ecNumber>
        </recommendedName>
    </domain>
</protein>
<dbReference type="InterPro" id="IPR000672">
    <property type="entry name" value="THF_DH/CycHdrlase"/>
</dbReference>
<dbReference type="EMBL" id="JACXAH010000020">
    <property type="protein sequence ID" value="MBD1373250.1"/>
    <property type="molecule type" value="Genomic_DNA"/>
</dbReference>
<evidence type="ECO:0000313" key="15">
    <source>
        <dbReference type="EMBL" id="MBD1373250.1"/>
    </source>
</evidence>
<dbReference type="PANTHER" id="PTHR48099:SF5">
    <property type="entry name" value="C-1-TETRAHYDROFOLATE SYNTHASE, CYTOPLASMIC"/>
    <property type="match status" value="1"/>
</dbReference>
<dbReference type="SUPFAM" id="SSF53223">
    <property type="entry name" value="Aminoacid dehydrogenase-like, N-terminal domain"/>
    <property type="match status" value="1"/>
</dbReference>
<dbReference type="Gene3D" id="3.40.50.10860">
    <property type="entry name" value="Leucine Dehydrogenase, chain A, domain 1"/>
    <property type="match status" value="1"/>
</dbReference>
<dbReference type="PROSITE" id="PS00767">
    <property type="entry name" value="THF_DHG_CYH_2"/>
    <property type="match status" value="1"/>
</dbReference>
<evidence type="ECO:0000313" key="16">
    <source>
        <dbReference type="Proteomes" id="UP000661691"/>
    </source>
</evidence>
<dbReference type="InterPro" id="IPR020867">
    <property type="entry name" value="THF_DH/CycHdrlase_CS"/>
</dbReference>
<dbReference type="InterPro" id="IPR020631">
    <property type="entry name" value="THF_DH/CycHdrlase_NAD-bd_dom"/>
</dbReference>
<evidence type="ECO:0000256" key="5">
    <source>
        <dbReference type="ARBA" id="ARBA00022755"/>
    </source>
</evidence>
<dbReference type="NCBIfam" id="NF010783">
    <property type="entry name" value="PRK14186.1"/>
    <property type="match status" value="1"/>
</dbReference>
<keyword evidence="7 12" id="KW-0521">NADP</keyword>
<dbReference type="Proteomes" id="UP000661691">
    <property type="component" value="Unassembled WGS sequence"/>
</dbReference>
<dbReference type="GO" id="GO:0035999">
    <property type="term" value="P:tetrahydrofolate interconversion"/>
    <property type="evidence" value="ECO:0007669"/>
    <property type="project" value="UniProtKB-UniRule"/>
</dbReference>
<dbReference type="Pfam" id="PF02882">
    <property type="entry name" value="THF_DHG_CYH_C"/>
    <property type="match status" value="1"/>
</dbReference>
<dbReference type="PROSITE" id="PS00766">
    <property type="entry name" value="THF_DHG_CYH_1"/>
    <property type="match status" value="1"/>
</dbReference>
<dbReference type="PANTHER" id="PTHR48099">
    <property type="entry name" value="C-1-TETRAHYDROFOLATE SYNTHASE, CYTOPLASMIC-RELATED"/>
    <property type="match status" value="1"/>
</dbReference>